<evidence type="ECO:0000256" key="1">
    <source>
        <dbReference type="SAM" id="MobiDB-lite"/>
    </source>
</evidence>
<feature type="region of interest" description="Disordered" evidence="1">
    <location>
        <begin position="181"/>
        <end position="452"/>
    </location>
</feature>
<feature type="compositionally biased region" description="Basic residues" evidence="1">
    <location>
        <begin position="334"/>
        <end position="348"/>
    </location>
</feature>
<accession>A0AAD5Q632</accession>
<sequence length="556" mass="63155">MPWRFLRMEEHFELIKANVIRCEECNENFFFDFLRHPRYFVTHFKTCHLKNLLYRFNGYSEEENQRVRFGPRRKRDANAWFGQLKSTEKRMISMQDNRWSEITEHECWSCRLCNDGKSDLTHVFDKNELGRGQAFLHLRQFHEDAYEAFLRSLPDVENAALQSLRARDILSRSGHATTTATAPIVAADDDAPAEPSGPGIALAIGHSGLSTSSRTIQQRMQEAERSRQRRMHATPEERMQEAQRSKRRRENLTPAQRQADYDRRRRKKKRQEESERSRKRREEATEEMRQKEVMRSRERRRNATEEQRQREALRSRLRRQNATEEQKLKERERCRKRYEAKKISKQRRRSGDYHDLESGHSGDDDYRDAALSFSDDSMASLQARDQRGSGGSSPSLAATTDDSTASTPMFSAESVARGARMQSQSQSQSQSQGAGIDVSAVPPPPPAAPPLQQLPAHVAAAMAMQGVMNATGFGLQSVMPVMSPHAIYQQFVVPPRLPRNAARPPVPATMLADSNGAAAAMMGAAEPSSRAQQAPVPAPRPPPSDTALFHDGTLTV</sequence>
<feature type="compositionally biased region" description="Basic and acidic residues" evidence="1">
    <location>
        <begin position="349"/>
        <end position="368"/>
    </location>
</feature>
<feature type="compositionally biased region" description="Basic and acidic residues" evidence="1">
    <location>
        <begin position="233"/>
        <end position="244"/>
    </location>
</feature>
<dbReference type="EMBL" id="JAKCXM010000191">
    <property type="protein sequence ID" value="KAJ0399185.1"/>
    <property type="molecule type" value="Genomic_DNA"/>
</dbReference>
<reference evidence="2" key="1">
    <citation type="submission" date="2021-12" db="EMBL/GenBank/DDBJ databases">
        <title>Prjna785345.</title>
        <authorList>
            <person name="Rujirawat T."/>
            <person name="Krajaejun T."/>
        </authorList>
    </citation>
    <scope>NUCLEOTIDE SEQUENCE</scope>
    <source>
        <strain evidence="2">Pi057C3</strain>
    </source>
</reference>
<feature type="compositionally biased region" description="Low complexity" evidence="1">
    <location>
        <begin position="521"/>
        <end position="535"/>
    </location>
</feature>
<name>A0AAD5Q632_PYTIN</name>
<gene>
    <name evidence="2" type="ORF">P43SY_004348</name>
</gene>
<feature type="compositionally biased region" description="Low complexity" evidence="1">
    <location>
        <begin position="422"/>
        <end position="432"/>
    </location>
</feature>
<feature type="region of interest" description="Disordered" evidence="1">
    <location>
        <begin position="521"/>
        <end position="556"/>
    </location>
</feature>
<organism evidence="2 3">
    <name type="scientific">Pythium insidiosum</name>
    <name type="common">Pythiosis disease agent</name>
    <dbReference type="NCBI Taxonomy" id="114742"/>
    <lineage>
        <taxon>Eukaryota</taxon>
        <taxon>Sar</taxon>
        <taxon>Stramenopiles</taxon>
        <taxon>Oomycota</taxon>
        <taxon>Peronosporomycetes</taxon>
        <taxon>Pythiales</taxon>
        <taxon>Pythiaceae</taxon>
        <taxon>Pythium</taxon>
    </lineage>
</organism>
<dbReference type="Proteomes" id="UP001209570">
    <property type="component" value="Unassembled WGS sequence"/>
</dbReference>
<evidence type="ECO:0000313" key="3">
    <source>
        <dbReference type="Proteomes" id="UP001209570"/>
    </source>
</evidence>
<evidence type="ECO:0000313" key="2">
    <source>
        <dbReference type="EMBL" id="KAJ0399185.1"/>
    </source>
</evidence>
<dbReference type="AlphaFoldDB" id="A0AAD5Q632"/>
<keyword evidence="3" id="KW-1185">Reference proteome</keyword>
<feature type="compositionally biased region" description="Basic and acidic residues" evidence="1">
    <location>
        <begin position="321"/>
        <end position="333"/>
    </location>
</feature>
<feature type="compositionally biased region" description="Polar residues" evidence="1">
    <location>
        <begin position="208"/>
        <end position="220"/>
    </location>
</feature>
<feature type="compositionally biased region" description="Basic and acidic residues" evidence="1">
    <location>
        <begin position="270"/>
        <end position="314"/>
    </location>
</feature>
<protein>
    <submittedName>
        <fullName evidence="2">Uncharacterized protein</fullName>
    </submittedName>
</protein>
<comment type="caution">
    <text evidence="2">The sequence shown here is derived from an EMBL/GenBank/DDBJ whole genome shotgun (WGS) entry which is preliminary data.</text>
</comment>
<feature type="compositionally biased region" description="Low complexity" evidence="1">
    <location>
        <begin position="392"/>
        <end position="408"/>
    </location>
</feature>
<proteinExistence type="predicted"/>